<accession>A0A9W3UR84</accession>
<dbReference type="PANTHER" id="PTHR35862">
    <property type="entry name" value="FELS-2 PROPHAGE PROTEIN"/>
    <property type="match status" value="1"/>
</dbReference>
<dbReference type="PANTHER" id="PTHR35862:SF3">
    <property type="entry name" value="FELS-2 PROPHAGE PROTEIN"/>
    <property type="match status" value="1"/>
</dbReference>
<sequence length="375" mass="40626">MTVEMLTGDAEPKPVYRLKVGDKDITDRFQDRLIGLTLTDNPGFEADQLDIELDDSDGLLELPAKGVRLALSIGWADTGVVSKGTFKVDELEHTGPPDRLTIRARSAELDGGLTTRRDNSYAGKTVGAIVQSIAQRNRLTSMVSKKLAGKVIEHVDQTGESDANFLTRLARDFDAIATVKNGKLLFIPAGEPTSGSGLALPKVSITRAAGDTHTFLVADRENYNGVKAHYQDTRAGTRGEVVVDASNAIVTKEKQDGKVKKSKKKAATVAAQPNPDNARVLRHTYASKANAERAARAEWRKIQRGVATFTITLARGRPDLFPSLHASVSGWKKDIDNTQWSVGKVTHNLNDRGYTSALELEIQPEKLEESGTAAG</sequence>
<dbReference type="EMBL" id="MG747435">
    <property type="protein sequence ID" value="AVP40025.1"/>
    <property type="molecule type" value="Genomic_DNA"/>
</dbReference>
<proteinExistence type="predicted"/>
<name>A0A9W3UR84_9CAUD</name>
<reference evidence="1 2" key="1">
    <citation type="submission" date="2018-01" db="EMBL/GenBank/DDBJ databases">
        <authorList>
            <person name="Addy H.S."/>
            <person name="Ahmad A.A."/>
            <person name="Huang Q."/>
        </authorList>
    </citation>
    <scope>NUCLEOTIDE SEQUENCE [LARGE SCALE GENOMIC DNA]</scope>
</reference>
<dbReference type="InterPro" id="IPR052726">
    <property type="entry name" value="Phage_Baseplate_Hub"/>
</dbReference>
<protein>
    <submittedName>
        <fullName evidence="1">Tail protein</fullName>
    </submittedName>
</protein>
<evidence type="ECO:0000313" key="2">
    <source>
        <dbReference type="Proteomes" id="UP000306261"/>
    </source>
</evidence>
<dbReference type="SUPFAM" id="SSF69279">
    <property type="entry name" value="Phage tail proteins"/>
    <property type="match status" value="1"/>
</dbReference>
<gene>
    <name evidence="1" type="ORF">RsoM1USA_32</name>
</gene>
<evidence type="ECO:0000313" key="1">
    <source>
        <dbReference type="EMBL" id="AVP40025.1"/>
    </source>
</evidence>
<keyword evidence="2" id="KW-1185">Reference proteome</keyword>
<organism evidence="1 2">
    <name type="scientific">Ralstonia phage RsoM1USA</name>
    <dbReference type="NCBI Taxonomy" id="2991867"/>
    <lineage>
        <taxon>Viruses</taxon>
        <taxon>Duplodnaviria</taxon>
        <taxon>Heunggongvirae</taxon>
        <taxon>Uroviricota</taxon>
        <taxon>Caudoviricetes</taxon>
        <taxon>Peduoviridae</taxon>
        <taxon>Aresaunavirus</taxon>
        <taxon>Aresaunavirus RsoM1USA</taxon>
    </lineage>
</organism>
<dbReference type="Proteomes" id="UP000306261">
    <property type="component" value="Segment"/>
</dbReference>
<dbReference type="Pfam" id="PF05954">
    <property type="entry name" value="Phage_GPD"/>
    <property type="match status" value="1"/>
</dbReference>